<evidence type="ECO:0000313" key="7">
    <source>
        <dbReference type="EMBL" id="TNC22710.1"/>
    </source>
</evidence>
<dbReference type="CDD" id="cd07035">
    <property type="entry name" value="TPP_PYR_POX_like"/>
    <property type="match status" value="1"/>
</dbReference>
<dbReference type="GO" id="GO:0050660">
    <property type="term" value="F:flavin adenine dinucleotide binding"/>
    <property type="evidence" value="ECO:0007669"/>
    <property type="project" value="TreeGrafter"/>
</dbReference>
<evidence type="ECO:0000256" key="3">
    <source>
        <dbReference type="RuleBase" id="RU362132"/>
    </source>
</evidence>
<dbReference type="InterPro" id="IPR012001">
    <property type="entry name" value="Thiamin_PyroP_enz_TPP-bd_dom"/>
</dbReference>
<dbReference type="InterPro" id="IPR011766">
    <property type="entry name" value="TPP_enzyme_TPP-bd"/>
</dbReference>
<sequence length="546" mass="57494">MNKTGAQHLVEALTELGTDVAFGLPGVHNLPIWEALAGSGIRMIGVRHEQTAGYAADGYARATGKLGVAMVTTGPGAANTLGAVGEAMASASPVLVLATDIPSTLRRPNVVRGVLHETSDQAALFAPVTKAATTVESPKEIARAVARAARFAREPQSGPVYLGIPTDFLRAETERAPEEDLTERFAAVDIDDLDYARALLSGAERPLIWAGGGAVRAEAGTVVGELAERLAAPVITTFAARGLLPPEHPCAAPTPVHAPEVGALWDEADVVLGVGSDFDGLMTQNWLMPKPPKLIAVNVDPKDAAKNYQPDITLVGDARDVVSQLITGLAPRPGLTELGERLRGLGEAVRRRMRADEPQAADFLGTLEETLPEGAVVVADMCVAGYWAGGYLRARAPRRFAYPMGWGTLGFGFPASLGAAASGSGRVVCVSGDGGFLYGCGDLATLAQESLPLTVVIVDDGGYGMLRFDQDRAGVPHRGVDLHTPNFVGLARSFGVHAEEVKGFGRAFRRLLGEFVRAEEPNVLVVRAALKPPLNTSPRWYRASGR</sequence>
<dbReference type="PANTHER" id="PTHR18968">
    <property type="entry name" value="THIAMINE PYROPHOSPHATE ENZYMES"/>
    <property type="match status" value="1"/>
</dbReference>
<dbReference type="SUPFAM" id="SSF52467">
    <property type="entry name" value="DHS-like NAD/FAD-binding domain"/>
    <property type="match status" value="1"/>
</dbReference>
<dbReference type="RefSeq" id="WP_139099034.1">
    <property type="nucleotide sequence ID" value="NZ_VDFW01000024.1"/>
</dbReference>
<dbReference type="Pfam" id="PF00205">
    <property type="entry name" value="TPP_enzyme_M"/>
    <property type="match status" value="1"/>
</dbReference>
<protein>
    <submittedName>
        <fullName evidence="7">Thiamine pyrophosphate-binding protein</fullName>
    </submittedName>
</protein>
<dbReference type="OrthoDB" id="4494979at2"/>
<organism evidence="7 8">
    <name type="scientific">Amycolatopsis alkalitolerans</name>
    <dbReference type="NCBI Taxonomy" id="2547244"/>
    <lineage>
        <taxon>Bacteria</taxon>
        <taxon>Bacillati</taxon>
        <taxon>Actinomycetota</taxon>
        <taxon>Actinomycetes</taxon>
        <taxon>Pseudonocardiales</taxon>
        <taxon>Pseudonocardiaceae</taxon>
        <taxon>Amycolatopsis</taxon>
    </lineage>
</organism>
<dbReference type="PANTHER" id="PTHR18968:SF167">
    <property type="entry name" value="ACETOLACTATE SYNTHASE LARGE SUBUNIT ILVB2-RELATED"/>
    <property type="match status" value="1"/>
</dbReference>
<evidence type="ECO:0000256" key="2">
    <source>
        <dbReference type="ARBA" id="ARBA00023052"/>
    </source>
</evidence>
<keyword evidence="8" id="KW-1185">Reference proteome</keyword>
<keyword evidence="2 3" id="KW-0786">Thiamine pyrophosphate</keyword>
<evidence type="ECO:0000313" key="8">
    <source>
        <dbReference type="Proteomes" id="UP000305546"/>
    </source>
</evidence>
<dbReference type="InterPro" id="IPR012000">
    <property type="entry name" value="Thiamin_PyroP_enz_cen_dom"/>
</dbReference>
<dbReference type="Gene3D" id="3.40.50.1220">
    <property type="entry name" value="TPP-binding domain"/>
    <property type="match status" value="1"/>
</dbReference>
<dbReference type="GO" id="GO:0000287">
    <property type="term" value="F:magnesium ion binding"/>
    <property type="evidence" value="ECO:0007669"/>
    <property type="project" value="InterPro"/>
</dbReference>
<dbReference type="GO" id="GO:0009099">
    <property type="term" value="P:L-valine biosynthetic process"/>
    <property type="evidence" value="ECO:0007669"/>
    <property type="project" value="TreeGrafter"/>
</dbReference>
<dbReference type="GO" id="GO:0003984">
    <property type="term" value="F:acetolactate synthase activity"/>
    <property type="evidence" value="ECO:0007669"/>
    <property type="project" value="TreeGrafter"/>
</dbReference>
<dbReference type="GO" id="GO:0005948">
    <property type="term" value="C:acetolactate synthase complex"/>
    <property type="evidence" value="ECO:0007669"/>
    <property type="project" value="TreeGrafter"/>
</dbReference>
<dbReference type="Pfam" id="PF02776">
    <property type="entry name" value="TPP_enzyme_N"/>
    <property type="match status" value="1"/>
</dbReference>
<dbReference type="EMBL" id="VDFW01000024">
    <property type="protein sequence ID" value="TNC22710.1"/>
    <property type="molecule type" value="Genomic_DNA"/>
</dbReference>
<dbReference type="InterPro" id="IPR029061">
    <property type="entry name" value="THDP-binding"/>
</dbReference>
<dbReference type="FunFam" id="3.40.50.970:FF:000007">
    <property type="entry name" value="Acetolactate synthase"/>
    <property type="match status" value="1"/>
</dbReference>
<dbReference type="GO" id="GO:0030976">
    <property type="term" value="F:thiamine pyrophosphate binding"/>
    <property type="evidence" value="ECO:0007669"/>
    <property type="project" value="InterPro"/>
</dbReference>
<proteinExistence type="inferred from homology"/>
<dbReference type="Proteomes" id="UP000305546">
    <property type="component" value="Unassembled WGS sequence"/>
</dbReference>
<dbReference type="InterPro" id="IPR029035">
    <property type="entry name" value="DHS-like_NAD/FAD-binding_dom"/>
</dbReference>
<dbReference type="CDD" id="cd00568">
    <property type="entry name" value="TPP_enzymes"/>
    <property type="match status" value="1"/>
</dbReference>
<accession>A0A5C4LZK6</accession>
<dbReference type="Gene3D" id="3.40.50.970">
    <property type="match status" value="2"/>
</dbReference>
<feature type="domain" description="Thiamine pyrophosphate enzyme TPP-binding" evidence="5">
    <location>
        <begin position="386"/>
        <end position="525"/>
    </location>
</feature>
<dbReference type="InterPro" id="IPR045229">
    <property type="entry name" value="TPP_enz"/>
</dbReference>
<evidence type="ECO:0000259" key="4">
    <source>
        <dbReference type="Pfam" id="PF00205"/>
    </source>
</evidence>
<reference evidence="7 8" key="1">
    <citation type="submission" date="2019-06" db="EMBL/GenBank/DDBJ databases">
        <title>Amycolatopsis alkalitolerans sp. nov., isolated from Gastrodia elata Blume.</title>
        <authorList>
            <person name="Narsing Rao M.P."/>
            <person name="Li W.J."/>
        </authorList>
    </citation>
    <scope>NUCLEOTIDE SEQUENCE [LARGE SCALE GENOMIC DNA]</scope>
    <source>
        <strain evidence="7 8">SYSUP0005</strain>
    </source>
</reference>
<gene>
    <name evidence="7" type="ORF">FG385_23965</name>
</gene>
<dbReference type="Pfam" id="PF02775">
    <property type="entry name" value="TPP_enzyme_C"/>
    <property type="match status" value="1"/>
</dbReference>
<evidence type="ECO:0000259" key="5">
    <source>
        <dbReference type="Pfam" id="PF02775"/>
    </source>
</evidence>
<dbReference type="GO" id="GO:0009097">
    <property type="term" value="P:isoleucine biosynthetic process"/>
    <property type="evidence" value="ECO:0007669"/>
    <property type="project" value="TreeGrafter"/>
</dbReference>
<comment type="caution">
    <text evidence="7">The sequence shown here is derived from an EMBL/GenBank/DDBJ whole genome shotgun (WGS) entry which is preliminary data.</text>
</comment>
<evidence type="ECO:0000259" key="6">
    <source>
        <dbReference type="Pfam" id="PF02776"/>
    </source>
</evidence>
<dbReference type="SUPFAM" id="SSF52518">
    <property type="entry name" value="Thiamin diphosphate-binding fold (THDP-binding)"/>
    <property type="match status" value="2"/>
</dbReference>
<dbReference type="AlphaFoldDB" id="A0A5C4LZK6"/>
<comment type="similarity">
    <text evidence="1 3">Belongs to the TPP enzyme family.</text>
</comment>
<name>A0A5C4LZK6_9PSEU</name>
<evidence type="ECO:0000256" key="1">
    <source>
        <dbReference type="ARBA" id="ARBA00007812"/>
    </source>
</evidence>
<feature type="domain" description="Thiamine pyrophosphate enzyme central" evidence="4">
    <location>
        <begin position="195"/>
        <end position="325"/>
    </location>
</feature>
<feature type="domain" description="Thiamine pyrophosphate enzyme N-terminal TPP-binding" evidence="6">
    <location>
        <begin position="4"/>
        <end position="123"/>
    </location>
</feature>